<protein>
    <recommendedName>
        <fullName evidence="12">L-dopachrome isomerase</fullName>
        <ecNumber evidence="9">5.3.2.1</ecNumber>
        <ecNumber evidence="8">5.3.3.12</ecNumber>
    </recommendedName>
    <alternativeName>
        <fullName evidence="10">L-dopachrome tautomerase</fullName>
    </alternativeName>
    <alternativeName>
        <fullName evidence="11">Phenylpyruvate tautomerase</fullName>
    </alternativeName>
</protein>
<dbReference type="PANTHER" id="PTHR11954">
    <property type="entry name" value="D-DOPACHROME DECARBOXYLASE"/>
    <property type="match status" value="1"/>
</dbReference>
<evidence type="ECO:0000256" key="4">
    <source>
        <dbReference type="ARBA" id="ARBA00022525"/>
    </source>
</evidence>
<dbReference type="Gene3D" id="3.30.429.10">
    <property type="entry name" value="Macrophage Migration Inhibitory Factor"/>
    <property type="match status" value="1"/>
</dbReference>
<dbReference type="InterPro" id="IPR014347">
    <property type="entry name" value="Tautomerase/MIF_sf"/>
</dbReference>
<evidence type="ECO:0000256" key="12">
    <source>
        <dbReference type="ARBA" id="ARBA00042730"/>
    </source>
</evidence>
<dbReference type="OrthoDB" id="255819at2759"/>
<dbReference type="GO" id="GO:0005125">
    <property type="term" value="F:cytokine activity"/>
    <property type="evidence" value="ECO:0007669"/>
    <property type="project" value="UniProtKB-KW"/>
</dbReference>
<evidence type="ECO:0000256" key="11">
    <source>
        <dbReference type="ARBA" id="ARBA00041912"/>
    </source>
</evidence>
<evidence type="ECO:0000256" key="9">
    <source>
        <dbReference type="ARBA" id="ARBA00039086"/>
    </source>
</evidence>
<dbReference type="VEuPathDB" id="GiardiaDB:SS50377_27361"/>
<evidence type="ECO:0000256" key="6">
    <source>
        <dbReference type="ARBA" id="ARBA00036735"/>
    </source>
</evidence>
<evidence type="ECO:0000256" key="5">
    <source>
        <dbReference type="ARBA" id="ARBA00023235"/>
    </source>
</evidence>
<keyword evidence="3" id="KW-0202">Cytokine</keyword>
<dbReference type="PANTHER" id="PTHR11954:SF6">
    <property type="entry name" value="MACROPHAGE MIGRATION INHIBITORY FACTOR"/>
    <property type="match status" value="1"/>
</dbReference>
<evidence type="ECO:0000256" key="3">
    <source>
        <dbReference type="ARBA" id="ARBA00022514"/>
    </source>
</evidence>
<dbReference type="EMBL" id="AUWU02000007">
    <property type="protein sequence ID" value="KAH0571066.1"/>
    <property type="molecule type" value="Genomic_DNA"/>
</dbReference>
<evidence type="ECO:0000313" key="13">
    <source>
        <dbReference type="EMBL" id="EST43337.1"/>
    </source>
</evidence>
<dbReference type="Proteomes" id="UP000018208">
    <property type="component" value="Unassembled WGS sequence"/>
</dbReference>
<comment type="catalytic activity">
    <reaction evidence="7">
        <text>L-dopachrome = 5,6-dihydroxyindole-2-carboxylate</text>
        <dbReference type="Rhea" id="RHEA:13041"/>
        <dbReference type="ChEBI" id="CHEBI:16875"/>
        <dbReference type="ChEBI" id="CHEBI:57509"/>
        <dbReference type="EC" id="5.3.3.12"/>
    </reaction>
</comment>
<evidence type="ECO:0000256" key="8">
    <source>
        <dbReference type="ARBA" id="ARBA00038932"/>
    </source>
</evidence>
<comment type="similarity">
    <text evidence="2">Belongs to the MIF family.</text>
</comment>
<comment type="subcellular location">
    <subcellularLocation>
        <location evidence="1">Secreted</location>
    </subcellularLocation>
</comment>
<keyword evidence="4" id="KW-0964">Secreted</keyword>
<evidence type="ECO:0000256" key="1">
    <source>
        <dbReference type="ARBA" id="ARBA00004613"/>
    </source>
</evidence>
<evidence type="ECO:0000256" key="10">
    <source>
        <dbReference type="ARBA" id="ARBA00041631"/>
    </source>
</evidence>
<dbReference type="SUPFAM" id="SSF55331">
    <property type="entry name" value="Tautomerase/MIF"/>
    <property type="match status" value="1"/>
</dbReference>
<dbReference type="EMBL" id="KI546139">
    <property type="protein sequence ID" value="EST43337.1"/>
    <property type="molecule type" value="Genomic_DNA"/>
</dbReference>
<evidence type="ECO:0000256" key="2">
    <source>
        <dbReference type="ARBA" id="ARBA00005851"/>
    </source>
</evidence>
<accession>V6LFR2</accession>
<dbReference type="GO" id="GO:0005615">
    <property type="term" value="C:extracellular space"/>
    <property type="evidence" value="ECO:0007669"/>
    <property type="project" value="UniProtKB-KW"/>
</dbReference>
<dbReference type="Pfam" id="PF01187">
    <property type="entry name" value="MIF"/>
    <property type="match status" value="1"/>
</dbReference>
<dbReference type="AlphaFoldDB" id="V6LFR2"/>
<evidence type="ECO:0000313" key="14">
    <source>
        <dbReference type="EMBL" id="KAH0571066.1"/>
    </source>
</evidence>
<sequence>MPCAIIHSNVNIDQAKSDQLTSEISRVIAKCADKPEAYVMVGYQHVVSLAFGGSNQPAAFVELSSIGALDPDKNKTMSQQISQKFAELLSIDGSRVYVTFTEVKPSNWGFNGTTF</sequence>
<gene>
    <name evidence="13" type="ORF">SS50377_17015</name>
    <name evidence="14" type="ORF">SS50377_27361</name>
</gene>
<dbReference type="EC" id="5.3.3.12" evidence="8"/>
<evidence type="ECO:0000256" key="7">
    <source>
        <dbReference type="ARBA" id="ARBA00036823"/>
    </source>
</evidence>
<proteinExistence type="inferred from homology"/>
<name>V6LFR2_9EUKA</name>
<dbReference type="GO" id="GO:0004167">
    <property type="term" value="F:dopachrome isomerase activity"/>
    <property type="evidence" value="ECO:0007669"/>
    <property type="project" value="UniProtKB-EC"/>
</dbReference>
<reference evidence="14" key="2">
    <citation type="submission" date="2020-12" db="EMBL/GenBank/DDBJ databases">
        <title>New Spironucleus salmonicida genome in near-complete chromosomes.</title>
        <authorList>
            <person name="Xu F."/>
            <person name="Kurt Z."/>
            <person name="Jimenez-Gonzalez A."/>
            <person name="Astvaldsson A."/>
            <person name="Andersson J.O."/>
            <person name="Svard S.G."/>
        </authorList>
    </citation>
    <scope>NUCLEOTIDE SEQUENCE</scope>
    <source>
        <strain evidence="14">ATCC 50377</strain>
    </source>
</reference>
<dbReference type="EC" id="5.3.2.1" evidence="9"/>
<keyword evidence="15" id="KW-1185">Reference proteome</keyword>
<reference evidence="13 14" key="1">
    <citation type="journal article" date="2014" name="PLoS Genet.">
        <title>The Genome of Spironucleus salmonicida Highlights a Fish Pathogen Adapted to Fluctuating Environments.</title>
        <authorList>
            <person name="Xu F."/>
            <person name="Jerlstrom-Hultqvist J."/>
            <person name="Einarsson E."/>
            <person name="Astvaldsson A."/>
            <person name="Svard S.G."/>
            <person name="Andersson J.O."/>
        </authorList>
    </citation>
    <scope>NUCLEOTIDE SEQUENCE</scope>
    <source>
        <strain evidence="14">ATCC 50377</strain>
    </source>
</reference>
<dbReference type="GO" id="GO:0050178">
    <property type="term" value="F:phenylpyruvate tautomerase activity"/>
    <property type="evidence" value="ECO:0007669"/>
    <property type="project" value="UniProtKB-EC"/>
</dbReference>
<evidence type="ECO:0000313" key="15">
    <source>
        <dbReference type="Proteomes" id="UP000018208"/>
    </source>
</evidence>
<comment type="catalytic activity">
    <reaction evidence="6">
        <text>3-phenylpyruvate = enol-phenylpyruvate</text>
        <dbReference type="Rhea" id="RHEA:17097"/>
        <dbReference type="ChEBI" id="CHEBI:16815"/>
        <dbReference type="ChEBI" id="CHEBI:18005"/>
        <dbReference type="EC" id="5.3.2.1"/>
    </reaction>
</comment>
<keyword evidence="5" id="KW-0413">Isomerase</keyword>
<organism evidence="13">
    <name type="scientific">Spironucleus salmonicida</name>
    <dbReference type="NCBI Taxonomy" id="348837"/>
    <lineage>
        <taxon>Eukaryota</taxon>
        <taxon>Metamonada</taxon>
        <taxon>Diplomonadida</taxon>
        <taxon>Hexamitidae</taxon>
        <taxon>Hexamitinae</taxon>
        <taxon>Spironucleus</taxon>
    </lineage>
</organism>
<dbReference type="InterPro" id="IPR001398">
    <property type="entry name" value="Macrophage_inhib_fac"/>
</dbReference>